<sequence length="35" mass="3825">MKNGILICLVISIIVGLYELYKFLGEVSEIGLVLA</sequence>
<dbReference type="EMBL" id="BARU01021720">
    <property type="protein sequence ID" value="GAH48834.1"/>
    <property type="molecule type" value="Genomic_DNA"/>
</dbReference>
<comment type="caution">
    <text evidence="2">The sequence shown here is derived from an EMBL/GenBank/DDBJ whole genome shotgun (WGS) entry which is preliminary data.</text>
</comment>
<accession>X1H4Q0</accession>
<dbReference type="AlphaFoldDB" id="X1H4Q0"/>
<feature type="non-terminal residue" evidence="2">
    <location>
        <position position="35"/>
    </location>
</feature>
<reference evidence="2" key="1">
    <citation type="journal article" date="2014" name="Front. Microbiol.">
        <title>High frequency of phylogenetically diverse reductive dehalogenase-homologous genes in deep subseafloor sedimentary metagenomes.</title>
        <authorList>
            <person name="Kawai M."/>
            <person name="Futagami T."/>
            <person name="Toyoda A."/>
            <person name="Takaki Y."/>
            <person name="Nishi S."/>
            <person name="Hori S."/>
            <person name="Arai W."/>
            <person name="Tsubouchi T."/>
            <person name="Morono Y."/>
            <person name="Uchiyama I."/>
            <person name="Ito T."/>
            <person name="Fujiyama A."/>
            <person name="Inagaki F."/>
            <person name="Takami H."/>
        </authorList>
    </citation>
    <scope>NUCLEOTIDE SEQUENCE</scope>
    <source>
        <strain evidence="2">Expedition CK06-06</strain>
    </source>
</reference>
<keyword evidence="1" id="KW-0472">Membrane</keyword>
<gene>
    <name evidence="2" type="ORF">S03H2_35499</name>
</gene>
<organism evidence="2">
    <name type="scientific">marine sediment metagenome</name>
    <dbReference type="NCBI Taxonomy" id="412755"/>
    <lineage>
        <taxon>unclassified sequences</taxon>
        <taxon>metagenomes</taxon>
        <taxon>ecological metagenomes</taxon>
    </lineage>
</organism>
<name>X1H4Q0_9ZZZZ</name>
<proteinExistence type="predicted"/>
<keyword evidence="1" id="KW-1133">Transmembrane helix</keyword>
<evidence type="ECO:0000313" key="2">
    <source>
        <dbReference type="EMBL" id="GAH48834.1"/>
    </source>
</evidence>
<protein>
    <submittedName>
        <fullName evidence="2">Uncharacterized protein</fullName>
    </submittedName>
</protein>
<feature type="transmembrane region" description="Helical" evidence="1">
    <location>
        <begin position="5"/>
        <end position="24"/>
    </location>
</feature>
<keyword evidence="1" id="KW-0812">Transmembrane</keyword>
<evidence type="ECO:0000256" key="1">
    <source>
        <dbReference type="SAM" id="Phobius"/>
    </source>
</evidence>